<keyword evidence="7 10" id="KW-1133">Transmembrane helix</keyword>
<comment type="subcellular location">
    <subcellularLocation>
        <location evidence="1">Cell inner membrane</location>
        <topology evidence="1">Multi-pass membrane protein</topology>
    </subcellularLocation>
    <subcellularLocation>
        <location evidence="9">Cell membrane</location>
        <topology evidence="9">Multi-pass membrane protein</topology>
    </subcellularLocation>
</comment>
<comment type="similarity">
    <text evidence="2 9">Belongs to the GSP F family.</text>
</comment>
<dbReference type="PROSITE" id="PS00874">
    <property type="entry name" value="T2SP_F"/>
    <property type="match status" value="1"/>
</dbReference>
<evidence type="ECO:0000256" key="8">
    <source>
        <dbReference type="ARBA" id="ARBA00023136"/>
    </source>
</evidence>
<dbReference type="GO" id="GO:0005886">
    <property type="term" value="C:plasma membrane"/>
    <property type="evidence" value="ECO:0007669"/>
    <property type="project" value="UniProtKB-SubCell"/>
</dbReference>
<dbReference type="PANTHER" id="PTHR30012:SF0">
    <property type="entry name" value="TYPE II SECRETION SYSTEM PROTEIN F-RELATED"/>
    <property type="match status" value="1"/>
</dbReference>
<evidence type="ECO:0000256" key="6">
    <source>
        <dbReference type="ARBA" id="ARBA00022692"/>
    </source>
</evidence>
<proteinExistence type="inferred from homology"/>
<evidence type="ECO:0000256" key="2">
    <source>
        <dbReference type="ARBA" id="ARBA00005745"/>
    </source>
</evidence>
<dbReference type="InterPro" id="IPR001992">
    <property type="entry name" value="T2SS_GspF/T4SS_PilC_CS"/>
</dbReference>
<accession>A0A1G2QZ65</accession>
<feature type="transmembrane region" description="Helical" evidence="10">
    <location>
        <begin position="375"/>
        <end position="396"/>
    </location>
</feature>
<feature type="transmembrane region" description="Helical" evidence="10">
    <location>
        <begin position="168"/>
        <end position="190"/>
    </location>
</feature>
<dbReference type="AlphaFoldDB" id="A0A1G2QZ65"/>
<evidence type="ECO:0000313" key="13">
    <source>
        <dbReference type="Proteomes" id="UP000178065"/>
    </source>
</evidence>
<dbReference type="Gene3D" id="1.20.81.30">
    <property type="entry name" value="Type II secretion system (T2SS), domain F"/>
    <property type="match status" value="2"/>
</dbReference>
<dbReference type="FunFam" id="1.20.81.30:FF:000001">
    <property type="entry name" value="Type II secretion system protein F"/>
    <property type="match status" value="2"/>
</dbReference>
<feature type="domain" description="Type II secretion system protein GspF" evidence="11">
    <location>
        <begin position="271"/>
        <end position="394"/>
    </location>
</feature>
<name>A0A1G2QZ65_9BACT</name>
<dbReference type="InterPro" id="IPR018076">
    <property type="entry name" value="T2SS_GspF_dom"/>
</dbReference>
<evidence type="ECO:0000256" key="1">
    <source>
        <dbReference type="ARBA" id="ARBA00004429"/>
    </source>
</evidence>
<evidence type="ECO:0000256" key="9">
    <source>
        <dbReference type="RuleBase" id="RU003923"/>
    </source>
</evidence>
<evidence type="ECO:0000256" key="5">
    <source>
        <dbReference type="ARBA" id="ARBA00022519"/>
    </source>
</evidence>
<dbReference type="InterPro" id="IPR042094">
    <property type="entry name" value="T2SS_GspF_sf"/>
</dbReference>
<dbReference type="Pfam" id="PF00482">
    <property type="entry name" value="T2SSF"/>
    <property type="match status" value="2"/>
</dbReference>
<dbReference type="PANTHER" id="PTHR30012">
    <property type="entry name" value="GENERAL SECRETION PATHWAY PROTEIN"/>
    <property type="match status" value="1"/>
</dbReference>
<keyword evidence="5" id="KW-0997">Cell inner membrane</keyword>
<evidence type="ECO:0000256" key="3">
    <source>
        <dbReference type="ARBA" id="ARBA00022448"/>
    </source>
</evidence>
<evidence type="ECO:0000256" key="7">
    <source>
        <dbReference type="ARBA" id="ARBA00022989"/>
    </source>
</evidence>
<dbReference type="GO" id="GO:0015628">
    <property type="term" value="P:protein secretion by the type II secretion system"/>
    <property type="evidence" value="ECO:0007669"/>
    <property type="project" value="TreeGrafter"/>
</dbReference>
<dbReference type="PRINTS" id="PR00812">
    <property type="entry name" value="BCTERIALGSPF"/>
</dbReference>
<dbReference type="Proteomes" id="UP000178065">
    <property type="component" value="Unassembled WGS sequence"/>
</dbReference>
<evidence type="ECO:0000259" key="11">
    <source>
        <dbReference type="Pfam" id="PF00482"/>
    </source>
</evidence>
<feature type="domain" description="Type II secretion system protein GspF" evidence="11">
    <location>
        <begin position="68"/>
        <end position="191"/>
    </location>
</feature>
<evidence type="ECO:0000256" key="4">
    <source>
        <dbReference type="ARBA" id="ARBA00022475"/>
    </source>
</evidence>
<organism evidence="12 13">
    <name type="scientific">Candidatus Wildermuthbacteria bacterium RIFCSPHIGHO2_01_FULL_49_22b</name>
    <dbReference type="NCBI Taxonomy" id="1802448"/>
    <lineage>
        <taxon>Bacteria</taxon>
        <taxon>Candidatus Wildermuthiibacteriota</taxon>
    </lineage>
</organism>
<dbReference type="STRING" id="1802448.A2672_00595"/>
<keyword evidence="3 9" id="KW-0813">Transport</keyword>
<dbReference type="EMBL" id="MHTT01000009">
    <property type="protein sequence ID" value="OHA65915.1"/>
    <property type="molecule type" value="Genomic_DNA"/>
</dbReference>
<gene>
    <name evidence="12" type="ORF">A2672_00595</name>
</gene>
<protein>
    <recommendedName>
        <fullName evidence="11">Type II secretion system protein GspF domain-containing protein</fullName>
    </recommendedName>
</protein>
<evidence type="ECO:0000313" key="12">
    <source>
        <dbReference type="EMBL" id="OHA65915.1"/>
    </source>
</evidence>
<dbReference type="InterPro" id="IPR003004">
    <property type="entry name" value="GspF/PilC"/>
</dbReference>
<sequence>MKFNYQARDKKGKTQSGVIEASSNEAALQLLAGHNLFVTFLEAAEARPFFEKNIAFFERTSIKDVVLFSRQLAVMFVSRVPLVEALQTLASQTRSRSFREKILRLSEQVEGGTPLSGALAKYPEAFSPFYINMVKSGEASGTLSSVLEYLAEHMEREYHLMSKIHSALVYPAFVVTLAIVVLSLLMFFVIPNLSRVLEETGAELPVITQIVLNTAGFVRGFWWLFLVFGTGAVFLFLRWKKTPEGTKMVDRVYLKVPLLGSFLRMVYLSRFAENLSTLVAGGLPIVQALDITSQIVGNTVYARIVEEAKEEVQKGNQISSVLQKYPSEFPPLFSQMVFVGEKSGTVEKTLSNIVSFYEKEVERTVEAFLSILEPALIVFLGVVVGGLLASVLLPLYQLSSF</sequence>
<keyword evidence="8 10" id="KW-0472">Membrane</keyword>
<comment type="caution">
    <text evidence="12">The sequence shown here is derived from an EMBL/GenBank/DDBJ whole genome shotgun (WGS) entry which is preliminary data.</text>
</comment>
<feature type="transmembrane region" description="Helical" evidence="10">
    <location>
        <begin position="221"/>
        <end position="240"/>
    </location>
</feature>
<keyword evidence="4" id="KW-1003">Cell membrane</keyword>
<evidence type="ECO:0000256" key="10">
    <source>
        <dbReference type="SAM" id="Phobius"/>
    </source>
</evidence>
<reference evidence="12 13" key="1">
    <citation type="journal article" date="2016" name="Nat. Commun.">
        <title>Thousands of microbial genomes shed light on interconnected biogeochemical processes in an aquifer system.</title>
        <authorList>
            <person name="Anantharaman K."/>
            <person name="Brown C.T."/>
            <person name="Hug L.A."/>
            <person name="Sharon I."/>
            <person name="Castelle C.J."/>
            <person name="Probst A.J."/>
            <person name="Thomas B.C."/>
            <person name="Singh A."/>
            <person name="Wilkins M.J."/>
            <person name="Karaoz U."/>
            <person name="Brodie E.L."/>
            <person name="Williams K.H."/>
            <person name="Hubbard S.S."/>
            <person name="Banfield J.F."/>
        </authorList>
    </citation>
    <scope>NUCLEOTIDE SEQUENCE [LARGE SCALE GENOMIC DNA]</scope>
</reference>
<keyword evidence="6 9" id="KW-0812">Transmembrane</keyword>